<dbReference type="EMBL" id="CP158375">
    <property type="protein sequence ID" value="XDO95239.1"/>
    <property type="molecule type" value="Genomic_DNA"/>
</dbReference>
<reference evidence="6" key="1">
    <citation type="submission" date="2024-06" db="EMBL/GenBank/DDBJ databases">
        <title>Caulobacter inopinatus, sp. nov.</title>
        <authorList>
            <person name="Donachie S.P."/>
        </authorList>
    </citation>
    <scope>NUCLEOTIDE SEQUENCE</scope>
    <source>
        <strain evidence="6">73W</strain>
    </source>
</reference>
<feature type="transmembrane region" description="Helical" evidence="5">
    <location>
        <begin position="80"/>
        <end position="98"/>
    </location>
</feature>
<keyword evidence="4 5" id="KW-0472">Membrane</keyword>
<dbReference type="AlphaFoldDB" id="A0AB39KP54"/>
<dbReference type="PANTHER" id="PTHR10250:SF15">
    <property type="entry name" value="MICROSOMAL GLUTATHIONE S-TRANSFERASE-RELATED"/>
    <property type="match status" value="1"/>
</dbReference>
<dbReference type="GO" id="GO:0016020">
    <property type="term" value="C:membrane"/>
    <property type="evidence" value="ECO:0007669"/>
    <property type="project" value="UniProtKB-SubCell"/>
</dbReference>
<dbReference type="GO" id="GO:0004602">
    <property type="term" value="F:glutathione peroxidase activity"/>
    <property type="evidence" value="ECO:0007669"/>
    <property type="project" value="TreeGrafter"/>
</dbReference>
<evidence type="ECO:0000313" key="6">
    <source>
        <dbReference type="EMBL" id="XDO95239.1"/>
    </source>
</evidence>
<name>A0AB39KP54_9CAUL</name>
<keyword evidence="2 5" id="KW-0812">Transmembrane</keyword>
<feature type="transmembrane region" description="Helical" evidence="5">
    <location>
        <begin position="110"/>
        <end position="131"/>
    </location>
</feature>
<dbReference type="SUPFAM" id="SSF161084">
    <property type="entry name" value="MAPEG domain-like"/>
    <property type="match status" value="1"/>
</dbReference>
<sequence length="136" mass="14825">MQQPHNLVALVTVLSLLLLLWKIVRVGGARAKFGIEAPAVIGHPEFERHFRVQMNMIEGLVIFLPSLWLFAIYWNDLIAAALGAVFLIGRVVYMLAYVKEPKSRSIGFGLQALAMILLLLGATAGAVRALMVTGGV</sequence>
<dbReference type="InterPro" id="IPR001129">
    <property type="entry name" value="Membr-assoc_MAPEG"/>
</dbReference>
<evidence type="ECO:0000256" key="3">
    <source>
        <dbReference type="ARBA" id="ARBA00022989"/>
    </source>
</evidence>
<organism evidence="6">
    <name type="scientific">Caulobacter sp. 73W</name>
    <dbReference type="NCBI Taxonomy" id="3161137"/>
    <lineage>
        <taxon>Bacteria</taxon>
        <taxon>Pseudomonadati</taxon>
        <taxon>Pseudomonadota</taxon>
        <taxon>Alphaproteobacteria</taxon>
        <taxon>Caulobacterales</taxon>
        <taxon>Caulobacteraceae</taxon>
        <taxon>Caulobacter</taxon>
    </lineage>
</organism>
<dbReference type="GO" id="GO:0006691">
    <property type="term" value="P:leukotriene metabolic process"/>
    <property type="evidence" value="ECO:0007669"/>
    <property type="project" value="UniProtKB-ARBA"/>
</dbReference>
<feature type="transmembrane region" description="Helical" evidence="5">
    <location>
        <begin position="6"/>
        <end position="24"/>
    </location>
</feature>
<accession>A0AB39KP54</accession>
<dbReference type="Gene3D" id="1.20.120.550">
    <property type="entry name" value="Membrane associated eicosanoid/glutathione metabolism-like domain"/>
    <property type="match status" value="1"/>
</dbReference>
<dbReference type="InterPro" id="IPR023352">
    <property type="entry name" value="MAPEG-like_dom_sf"/>
</dbReference>
<dbReference type="GO" id="GO:0004364">
    <property type="term" value="F:glutathione transferase activity"/>
    <property type="evidence" value="ECO:0007669"/>
    <property type="project" value="TreeGrafter"/>
</dbReference>
<dbReference type="InterPro" id="IPR050997">
    <property type="entry name" value="MAPEG"/>
</dbReference>
<evidence type="ECO:0000256" key="2">
    <source>
        <dbReference type="ARBA" id="ARBA00022692"/>
    </source>
</evidence>
<gene>
    <name evidence="6" type="ORF">ABOZ73_10420</name>
</gene>
<dbReference type="Pfam" id="PF01124">
    <property type="entry name" value="MAPEG"/>
    <property type="match status" value="1"/>
</dbReference>
<dbReference type="PANTHER" id="PTHR10250">
    <property type="entry name" value="MICROSOMAL GLUTATHIONE S-TRANSFERASE"/>
    <property type="match status" value="1"/>
</dbReference>
<evidence type="ECO:0000256" key="5">
    <source>
        <dbReference type="SAM" id="Phobius"/>
    </source>
</evidence>
<evidence type="ECO:0000256" key="4">
    <source>
        <dbReference type="ARBA" id="ARBA00023136"/>
    </source>
</evidence>
<comment type="subcellular location">
    <subcellularLocation>
        <location evidence="1">Membrane</location>
        <topology evidence="1">Multi-pass membrane protein</topology>
    </subcellularLocation>
</comment>
<evidence type="ECO:0000256" key="1">
    <source>
        <dbReference type="ARBA" id="ARBA00004141"/>
    </source>
</evidence>
<dbReference type="RefSeq" id="WP_369058091.1">
    <property type="nucleotide sequence ID" value="NZ_CP158375.1"/>
</dbReference>
<keyword evidence="3 5" id="KW-1133">Transmembrane helix</keyword>
<protein>
    <submittedName>
        <fullName evidence="6">MAPEG family protein</fullName>
    </submittedName>
</protein>
<proteinExistence type="predicted"/>